<keyword evidence="3" id="KW-0175">Coiled coil</keyword>
<evidence type="ECO:0000313" key="4">
    <source>
        <dbReference type="EMBL" id="KAG8365412.1"/>
    </source>
</evidence>
<proteinExistence type="predicted"/>
<evidence type="ECO:0000256" key="2">
    <source>
        <dbReference type="ARBA" id="ARBA00022898"/>
    </source>
</evidence>
<comment type="caution">
    <text evidence="4">The sequence shown here is derived from an EMBL/GenBank/DDBJ whole genome shotgun (WGS) entry which is preliminary data.</text>
</comment>
<name>A0AAV6WA57_9LAMI</name>
<comment type="cofactor">
    <cofactor evidence="1">
        <name>pyridoxal 5'-phosphate</name>
        <dbReference type="ChEBI" id="CHEBI:597326"/>
    </cofactor>
</comment>
<dbReference type="GO" id="GO:0005737">
    <property type="term" value="C:cytoplasm"/>
    <property type="evidence" value="ECO:0007669"/>
    <property type="project" value="TreeGrafter"/>
</dbReference>
<dbReference type="AlphaFoldDB" id="A0AAV6WA57"/>
<dbReference type="InterPro" id="IPR023026">
    <property type="entry name" value="Trp_synth_beta/beta-like"/>
</dbReference>
<protein>
    <submittedName>
        <fullName evidence="4">Uncharacterized protein</fullName>
    </submittedName>
</protein>
<dbReference type="Proteomes" id="UP000826271">
    <property type="component" value="Unassembled WGS sequence"/>
</dbReference>
<dbReference type="GO" id="GO:0004834">
    <property type="term" value="F:tryptophan synthase activity"/>
    <property type="evidence" value="ECO:0007669"/>
    <property type="project" value="InterPro"/>
</dbReference>
<dbReference type="PANTHER" id="PTHR48077">
    <property type="entry name" value="TRYPTOPHAN SYNTHASE-RELATED"/>
    <property type="match status" value="1"/>
</dbReference>
<dbReference type="EMBL" id="WHWC01000018">
    <property type="protein sequence ID" value="KAG8365412.1"/>
    <property type="molecule type" value="Genomic_DNA"/>
</dbReference>
<dbReference type="Gene3D" id="3.40.50.1100">
    <property type="match status" value="5"/>
</dbReference>
<gene>
    <name evidence="4" type="ORF">BUALT_Bualt18G0102200</name>
</gene>
<accession>A0AAV6WA57</accession>
<reference evidence="4" key="1">
    <citation type="submission" date="2019-10" db="EMBL/GenBank/DDBJ databases">
        <authorList>
            <person name="Zhang R."/>
            <person name="Pan Y."/>
            <person name="Wang J."/>
            <person name="Ma R."/>
            <person name="Yu S."/>
        </authorList>
    </citation>
    <scope>NUCLEOTIDE SEQUENCE</scope>
    <source>
        <strain evidence="4">LA-IB0</strain>
        <tissue evidence="4">Leaf</tissue>
    </source>
</reference>
<dbReference type="InterPro" id="IPR036052">
    <property type="entry name" value="TrpB-like_PALP_sf"/>
</dbReference>
<keyword evidence="5" id="KW-1185">Reference proteome</keyword>
<sequence>MRKRGITTGISVEKKRRKGEKLEVTIHPHRQRIVGHNAKEVKTEICVVLKQHAPLQSAYWKDIPIENKKKMWLAMKRDPETEQEPTRTDTWRRTRHSVKKNGWVDEASREAHEDLTRLQSQPIEDGQNPMTKDEAFIVVFGEEKSNRLRGCGDGLKPPSKRGQRINKELEQENEELKKKAEEDREALESLKKENKDMASRLESLESQVNNQEAQVNAQVQAILKSQLPAIIQNLGTIDTSHKTWTSTDHRIEKIGRFGGSFVPEILVQPLSNLADEFRLIMHDPEFQRSAKGFRGKRNPLCYAHNLTDYYKNSKGEGPEIYLKREDLNHSRAHKMNNAIAQVMLAKRTFKDAESEAIRYWVKNLDKSYCLTGTGVGPYLFPNMVRELQSIIGKETRKQTMQKWAGKPDVMRELGKEQIVVSIQQLWVKERWGVYHGAMSYLLQDDEGQIIRLHLIGVRLEYPGVSPELSFLKDVGRAEFHSITDEEAMDGKTANTYIHTQEWQLICGFSGSIHIALSVRRIVPALEAAHALAYLAEFCPPLPNGSRVVVNCSGRGDKEFAAVCEYQQRTNGQCQTLVSNKLLSCIQEL</sequence>
<keyword evidence="2" id="KW-0663">Pyridoxal phosphate</keyword>
<feature type="coiled-coil region" evidence="3">
    <location>
        <begin position="159"/>
        <end position="221"/>
    </location>
</feature>
<evidence type="ECO:0000313" key="5">
    <source>
        <dbReference type="Proteomes" id="UP000826271"/>
    </source>
</evidence>
<dbReference type="SUPFAM" id="SSF53686">
    <property type="entry name" value="Tryptophan synthase beta subunit-like PLP-dependent enzymes"/>
    <property type="match status" value="1"/>
</dbReference>
<evidence type="ECO:0000256" key="3">
    <source>
        <dbReference type="SAM" id="Coils"/>
    </source>
</evidence>
<dbReference type="PANTHER" id="PTHR48077:SF4">
    <property type="entry name" value="TRYPTOPHAN SYNTHASE"/>
    <property type="match status" value="1"/>
</dbReference>
<organism evidence="4 5">
    <name type="scientific">Buddleja alternifolia</name>
    <dbReference type="NCBI Taxonomy" id="168488"/>
    <lineage>
        <taxon>Eukaryota</taxon>
        <taxon>Viridiplantae</taxon>
        <taxon>Streptophyta</taxon>
        <taxon>Embryophyta</taxon>
        <taxon>Tracheophyta</taxon>
        <taxon>Spermatophyta</taxon>
        <taxon>Magnoliopsida</taxon>
        <taxon>eudicotyledons</taxon>
        <taxon>Gunneridae</taxon>
        <taxon>Pentapetalae</taxon>
        <taxon>asterids</taxon>
        <taxon>lamiids</taxon>
        <taxon>Lamiales</taxon>
        <taxon>Scrophulariaceae</taxon>
        <taxon>Buddlejeae</taxon>
        <taxon>Buddleja</taxon>
    </lineage>
</organism>
<evidence type="ECO:0000256" key="1">
    <source>
        <dbReference type="ARBA" id="ARBA00001933"/>
    </source>
</evidence>